<dbReference type="GO" id="GO:0070478">
    <property type="term" value="P:nuclear-transcribed mRNA catabolic process, 3'-5' exonucleolytic nonsense-mediated decay"/>
    <property type="evidence" value="ECO:0000318"/>
    <property type="project" value="GO_Central"/>
</dbReference>
<evidence type="ECO:0000259" key="11">
    <source>
        <dbReference type="PROSITE" id="PS51194"/>
    </source>
</evidence>
<keyword evidence="3" id="KW-0547">Nucleotide-binding</keyword>
<dbReference type="SMART" id="SM00490">
    <property type="entry name" value="HELICc"/>
    <property type="match status" value="1"/>
</dbReference>
<name>A8X134_CAEBR</name>
<feature type="compositionally biased region" description="Basic and acidic residues" evidence="9">
    <location>
        <begin position="513"/>
        <end position="525"/>
    </location>
</feature>
<dbReference type="GO" id="GO:0003724">
    <property type="term" value="F:RNA helicase activity"/>
    <property type="evidence" value="ECO:0000318"/>
    <property type="project" value="GO_Central"/>
</dbReference>
<evidence type="ECO:0000256" key="5">
    <source>
        <dbReference type="ARBA" id="ARBA00022806"/>
    </source>
</evidence>
<keyword evidence="6" id="KW-0067">ATP-binding</keyword>
<dbReference type="OMA" id="EMSACAN"/>
<keyword evidence="2" id="KW-0963">Cytoplasm</keyword>
<evidence type="ECO:0000256" key="1">
    <source>
        <dbReference type="ARBA" id="ARBA00004496"/>
    </source>
</evidence>
<keyword evidence="5" id="KW-0347">Helicase</keyword>
<dbReference type="HOGENOM" id="CLU_002902_1_0_1"/>
<protein>
    <submittedName>
        <fullName evidence="12">Protein CBR-SKIH-2</fullName>
    </submittedName>
</protein>
<proteinExistence type="predicted"/>
<dbReference type="Pfam" id="PF00270">
    <property type="entry name" value="DEAD"/>
    <property type="match status" value="1"/>
</dbReference>
<dbReference type="EMBL" id="HE600909">
    <property type="protein sequence ID" value="CAP26344.2"/>
    <property type="molecule type" value="Genomic_DNA"/>
</dbReference>
<dbReference type="InterPro" id="IPR012961">
    <property type="entry name" value="Ski2/MTR4_C"/>
</dbReference>
<dbReference type="InterPro" id="IPR001650">
    <property type="entry name" value="Helicase_C-like"/>
</dbReference>
<keyword evidence="4" id="KW-0378">Hydrolase</keyword>
<dbReference type="GO" id="GO:0055087">
    <property type="term" value="C:Ski complex"/>
    <property type="evidence" value="ECO:0000318"/>
    <property type="project" value="GO_Central"/>
</dbReference>
<dbReference type="PROSITE" id="PS51192">
    <property type="entry name" value="HELICASE_ATP_BIND_1"/>
    <property type="match status" value="1"/>
</dbReference>
<dbReference type="eggNOG" id="KOG0947">
    <property type="taxonomic scope" value="Eukaryota"/>
</dbReference>
<evidence type="ECO:0000313" key="14">
    <source>
        <dbReference type="WormBase" id="CBG06018"/>
    </source>
</evidence>
<dbReference type="CDD" id="cd18795">
    <property type="entry name" value="SF2_C_Ski2"/>
    <property type="match status" value="1"/>
</dbReference>
<dbReference type="InterPro" id="IPR011545">
    <property type="entry name" value="DEAD/DEAH_box_helicase_dom"/>
</dbReference>
<dbReference type="Pfam" id="PF08148">
    <property type="entry name" value="DSHCT"/>
    <property type="match status" value="1"/>
</dbReference>
<dbReference type="PIRSF" id="PIRSF005198">
    <property type="entry name" value="Antiviral_helicase_SKI2"/>
    <property type="match status" value="1"/>
</dbReference>
<evidence type="ECO:0000256" key="6">
    <source>
        <dbReference type="ARBA" id="ARBA00022840"/>
    </source>
</evidence>
<comment type="subcellular location">
    <subcellularLocation>
        <location evidence="1">Cytoplasm</location>
    </subcellularLocation>
</comment>
<evidence type="ECO:0000256" key="3">
    <source>
        <dbReference type="ARBA" id="ARBA00022741"/>
    </source>
</evidence>
<dbReference type="PROSITE" id="PS51194">
    <property type="entry name" value="HELICASE_CTER"/>
    <property type="match status" value="1"/>
</dbReference>
<dbReference type="GO" id="GO:0005524">
    <property type="term" value="F:ATP binding"/>
    <property type="evidence" value="ECO:0007669"/>
    <property type="project" value="UniProtKB-KW"/>
</dbReference>
<dbReference type="InterPro" id="IPR014001">
    <property type="entry name" value="Helicase_ATP-bd"/>
</dbReference>
<sequence length="1286" mass="145518">MLDEEAERLFRLECLETLNWPPCAPIPSHISKQDPSLEFHNVANNLDSLLQSIDAPANIVPKVDSNGKIAGFEEYERVVVGSANTSMSINRAPFKQKSLHTSALNSIKGSPGNVPFIPGFLEEIEEMMGNKEKSSNGGGELKYLNFSDEADLLNSVPTLGRIKIPEIVPLKKEEKEVVHTEVAKPVDTSDVFDFLNMLNSDEYTVVEKPKTSKKVEDIPIDKPIEIAEQDDNEISNLPEIVTKPYIFGEVISNKPGEKFEYARKLEKSPGEEEEYQRLMPTMARKYPFTLDYFQQSSVLCMERGESLFVAAHTSAGKTVVAEYAIALCQAHKTRYFLISYYLSKDPAVYTSPIKALSNQKFRDFKQIFGDVGLVTGDIQLHPEAACLIMTTEILRSMLYNGSEVIRDLEWVVFDEVHYINNEERGHVWEEVLIMLPAHVKIVMLSATVPNCVEFADWVGRIKNRKINVISTDKRPVPLEHFLYTGQDGKTQRDLFKIIDRDGQFILKGYNDAKDSKTKSNEKEKAGGSGGRGGSRGGGGMKRGGGNSGGGKNWPGKNDKNIYLNLINFMKCADQLPMVIFVFSRKRCDDNAQMLSSMNLTTEVEKQHVRTFFSQCIQRLKGSDKELPQVLTMRELCLRGFAVHHSGILPILKEVVELLFQKGYVKILFATETFAMGVNMPARCVVFDSITKHDGTERRLLNPGEYTQMAGRAGRRGLDSTGTVVIICKDSSIPLPDVLKNVISGQALRLESKFRVTYSMILNLLRVEQLKIEDMLQRSYVESDSLRESKEKKKALCEMRRALEEVEPIECETCTPNSQLRDYHDAVIAFVQKRANIWPKLNDENVINKLLGSGRFLIVTSAHNQLQNECALLIKELNNKSIQVLSVSKDSEETTQKNLKAVKFSKLPKTVFDSLSEKDINWLTEENQILGTTKYGTRGVAQCPQTAQSFRLSEIPLSGIVAVTKKSIKNVQSAEILQEYNMLQIPRFRDREISESIRKLMQQITTVSQQLASKELETYSWKELRAMCQNLELSFETDWMESIESELNLPKAFPARHCTRFADHFDLLRNSVRIERKVKSLEYDLSSDALRLSDEYQNRLKVLESLGFVEKKMVSLKGRIGCEIHHQELLITELILDYKFHKRTPAELAALLSTLTCQYNCGKEVTFEPNSVFAEICESVKSVLTRLESEASKHRAHISDVGCEIRFDLMEVVYEWANGTPFYQIMEMTDCQEGLIVKCIQRLDEVCKDVRNAGRIVGDPALVEKMEEVSASIRRDIVFAASLYTTV</sequence>
<keyword evidence="13" id="KW-1185">Reference proteome</keyword>
<dbReference type="InterPro" id="IPR016438">
    <property type="entry name" value="SKI2-like"/>
</dbReference>
<dbReference type="Pfam" id="PF17911">
    <property type="entry name" value="Ski2_N"/>
    <property type="match status" value="1"/>
</dbReference>
<dbReference type="FunFam" id="3.40.50.300:FF:000354">
    <property type="entry name" value="ATP-dependent RNA helicase SKI2"/>
    <property type="match status" value="1"/>
</dbReference>
<evidence type="ECO:0000256" key="2">
    <source>
        <dbReference type="ARBA" id="ARBA00022490"/>
    </source>
</evidence>
<dbReference type="Proteomes" id="UP000008549">
    <property type="component" value="Unassembled WGS sequence"/>
</dbReference>
<feature type="region of interest" description="Disordered" evidence="9">
    <location>
        <begin position="513"/>
        <end position="553"/>
    </location>
</feature>
<dbReference type="InterPro" id="IPR040801">
    <property type="entry name" value="Ski2_N"/>
</dbReference>
<reference evidence="12 13" key="1">
    <citation type="journal article" date="2003" name="PLoS Biol.">
        <title>The genome sequence of Caenorhabditis briggsae: a platform for comparative genomics.</title>
        <authorList>
            <person name="Stein L.D."/>
            <person name="Bao Z."/>
            <person name="Blasiar D."/>
            <person name="Blumenthal T."/>
            <person name="Brent M.R."/>
            <person name="Chen N."/>
            <person name="Chinwalla A."/>
            <person name="Clarke L."/>
            <person name="Clee C."/>
            <person name="Coghlan A."/>
            <person name="Coulson A."/>
            <person name="D'Eustachio P."/>
            <person name="Fitch D.H."/>
            <person name="Fulton L.A."/>
            <person name="Fulton R.E."/>
            <person name="Griffiths-Jones S."/>
            <person name="Harris T.W."/>
            <person name="Hillier L.W."/>
            <person name="Kamath R."/>
            <person name="Kuwabara P.E."/>
            <person name="Mardis E.R."/>
            <person name="Marra M.A."/>
            <person name="Miner T.L."/>
            <person name="Minx P."/>
            <person name="Mullikin J.C."/>
            <person name="Plumb R.W."/>
            <person name="Rogers J."/>
            <person name="Schein J.E."/>
            <person name="Sohrmann M."/>
            <person name="Spieth J."/>
            <person name="Stajich J.E."/>
            <person name="Wei C."/>
            <person name="Willey D."/>
            <person name="Wilson R.K."/>
            <person name="Durbin R."/>
            <person name="Waterston R.H."/>
        </authorList>
    </citation>
    <scope>NUCLEOTIDE SEQUENCE [LARGE SCALE GENOMIC DNA]</scope>
    <source>
        <strain evidence="12 13">AF16</strain>
    </source>
</reference>
<dbReference type="SUPFAM" id="SSF52540">
    <property type="entry name" value="P-loop containing nucleoside triphosphate hydrolases"/>
    <property type="match status" value="1"/>
</dbReference>
<organism evidence="12 13">
    <name type="scientific">Caenorhabditis briggsae</name>
    <dbReference type="NCBI Taxonomy" id="6238"/>
    <lineage>
        <taxon>Eukaryota</taxon>
        <taxon>Metazoa</taxon>
        <taxon>Ecdysozoa</taxon>
        <taxon>Nematoda</taxon>
        <taxon>Chromadorea</taxon>
        <taxon>Rhabditida</taxon>
        <taxon>Rhabditina</taxon>
        <taxon>Rhabditomorpha</taxon>
        <taxon>Rhabditoidea</taxon>
        <taxon>Rhabditidae</taxon>
        <taxon>Peloderinae</taxon>
        <taxon>Caenorhabditis</taxon>
    </lineage>
</organism>
<dbReference type="WormBase" id="CBG06018">
    <property type="protein sequence ID" value="CBP15510"/>
    <property type="gene ID" value="WBGene00028364"/>
    <property type="gene designation" value="Cbr-skih-2"/>
</dbReference>
<dbReference type="FunFam" id="1.10.3380.30:FF:000021">
    <property type="entry name" value="SKI (Yeast SuperKIller) Helicase homolog"/>
    <property type="match status" value="1"/>
</dbReference>
<dbReference type="GO" id="GO:0016787">
    <property type="term" value="F:hydrolase activity"/>
    <property type="evidence" value="ECO:0007669"/>
    <property type="project" value="UniProtKB-KW"/>
</dbReference>
<evidence type="ECO:0000313" key="13">
    <source>
        <dbReference type="Proteomes" id="UP000008549"/>
    </source>
</evidence>
<keyword evidence="7" id="KW-0694">RNA-binding</keyword>
<evidence type="ECO:0000256" key="8">
    <source>
        <dbReference type="ARBA" id="ARBA00047984"/>
    </source>
</evidence>
<feature type="domain" description="Helicase C-terminal" evidence="11">
    <location>
        <begin position="598"/>
        <end position="764"/>
    </location>
</feature>
<dbReference type="InParanoid" id="A8X134"/>
<dbReference type="SMART" id="SM01142">
    <property type="entry name" value="DSHCT"/>
    <property type="match status" value="1"/>
</dbReference>
<dbReference type="PANTHER" id="PTHR12131:SF1">
    <property type="entry name" value="ATP-DEPENDENT RNA HELICASE SUPV3L1, MITOCHONDRIAL-RELATED"/>
    <property type="match status" value="1"/>
</dbReference>
<feature type="domain" description="Helicase ATP-binding" evidence="10">
    <location>
        <begin position="298"/>
        <end position="466"/>
    </location>
</feature>
<evidence type="ECO:0000256" key="7">
    <source>
        <dbReference type="ARBA" id="ARBA00022884"/>
    </source>
</evidence>
<evidence type="ECO:0000256" key="9">
    <source>
        <dbReference type="SAM" id="MobiDB-lite"/>
    </source>
</evidence>
<dbReference type="FunCoup" id="A8X134">
    <property type="interactions" value="2348"/>
</dbReference>
<gene>
    <name evidence="14" type="primary">skih-2</name>
    <name evidence="12" type="synonym">Cbr-skih-2</name>
    <name evidence="14" type="ORF">CBG06018</name>
    <name evidence="12" type="ORF">CBG_06018</name>
</gene>
<dbReference type="GO" id="GO:0003723">
    <property type="term" value="F:RNA binding"/>
    <property type="evidence" value="ECO:0007669"/>
    <property type="project" value="UniProtKB-KW"/>
</dbReference>
<dbReference type="Pfam" id="PF00271">
    <property type="entry name" value="Helicase_C"/>
    <property type="match status" value="1"/>
</dbReference>
<dbReference type="Gene3D" id="3.40.50.300">
    <property type="entry name" value="P-loop containing nucleotide triphosphate hydrolases"/>
    <property type="match status" value="2"/>
</dbReference>
<dbReference type="Gene3D" id="1.10.3380.30">
    <property type="match status" value="2"/>
</dbReference>
<dbReference type="InterPro" id="IPR050699">
    <property type="entry name" value="RNA-DNA_Helicase"/>
</dbReference>
<accession>A8X134</accession>
<dbReference type="PANTHER" id="PTHR12131">
    <property type="entry name" value="ATP-DEPENDENT RNA AND DNA HELICASE"/>
    <property type="match status" value="1"/>
</dbReference>
<dbReference type="FunFam" id="3.40.50.300:FF:000447">
    <property type="entry name" value="helicase SKI2W isoform X2"/>
    <property type="match status" value="1"/>
</dbReference>
<dbReference type="FunFam" id="1.10.3380.30:FF:000001">
    <property type="entry name" value="Ski2 ATP-dependent RNA helicase"/>
    <property type="match status" value="1"/>
</dbReference>
<evidence type="ECO:0000259" key="10">
    <source>
        <dbReference type="PROSITE" id="PS51192"/>
    </source>
</evidence>
<feature type="compositionally biased region" description="Gly residues" evidence="9">
    <location>
        <begin position="526"/>
        <end position="552"/>
    </location>
</feature>
<comment type="catalytic activity">
    <reaction evidence="8">
        <text>ATP + H2O = ADP + phosphate + H(+)</text>
        <dbReference type="Rhea" id="RHEA:13065"/>
        <dbReference type="ChEBI" id="CHEBI:15377"/>
        <dbReference type="ChEBI" id="CHEBI:15378"/>
        <dbReference type="ChEBI" id="CHEBI:30616"/>
        <dbReference type="ChEBI" id="CHEBI:43474"/>
        <dbReference type="ChEBI" id="CHEBI:456216"/>
        <dbReference type="EC" id="3.6.4.13"/>
    </reaction>
</comment>
<evidence type="ECO:0000313" key="12">
    <source>
        <dbReference type="EMBL" id="CAP26344.2"/>
    </source>
</evidence>
<dbReference type="InterPro" id="IPR027417">
    <property type="entry name" value="P-loop_NTPase"/>
</dbReference>
<reference evidence="12 13" key="2">
    <citation type="journal article" date="2011" name="PLoS Genet.">
        <title>Caenorhabditis briggsae recombinant inbred line genotypes reveal inter-strain incompatibility and the evolution of recombination.</title>
        <authorList>
            <person name="Ross J.A."/>
            <person name="Koboldt D.C."/>
            <person name="Staisch J.E."/>
            <person name="Chamberlin H.M."/>
            <person name="Gupta B.P."/>
            <person name="Miller R.D."/>
            <person name="Baird S.E."/>
            <person name="Haag E.S."/>
        </authorList>
    </citation>
    <scope>NUCLEOTIDE SEQUENCE [LARGE SCALE GENOMIC DNA]</scope>
    <source>
        <strain evidence="12 13">AF16</strain>
    </source>
</reference>
<dbReference type="SMART" id="SM00487">
    <property type="entry name" value="DEXDc"/>
    <property type="match status" value="1"/>
</dbReference>
<dbReference type="STRING" id="6238.A8X134"/>
<evidence type="ECO:0000256" key="4">
    <source>
        <dbReference type="ARBA" id="ARBA00022801"/>
    </source>
</evidence>